<dbReference type="Pfam" id="PF14007">
    <property type="entry name" value="YtpI"/>
    <property type="match status" value="1"/>
</dbReference>
<feature type="transmembrane region" description="Helical" evidence="1">
    <location>
        <begin position="34"/>
        <end position="55"/>
    </location>
</feature>
<name>A0A133KYG4_HEYCO</name>
<dbReference type="InterPro" id="IPR025618">
    <property type="entry name" value="YtpI"/>
</dbReference>
<feature type="transmembrane region" description="Helical" evidence="1">
    <location>
        <begin position="6"/>
        <end position="22"/>
    </location>
</feature>
<gene>
    <name evidence="2" type="ORF">HMPREF3213_00799</name>
    <name evidence="3" type="ORF">QN341_09360</name>
</gene>
<feature type="transmembrane region" description="Helical" evidence="1">
    <location>
        <begin position="61"/>
        <end position="81"/>
    </location>
</feature>
<accession>A0A133KYG4</accession>
<reference evidence="2" key="2">
    <citation type="submission" date="2016-01" db="EMBL/GenBank/DDBJ databases">
        <authorList>
            <person name="Oliw E.H."/>
        </authorList>
    </citation>
    <scope>NUCLEOTIDE SEQUENCE [LARGE SCALE GENOMIC DNA]</scope>
    <source>
        <strain evidence="2">GED7749B</strain>
    </source>
</reference>
<reference evidence="3" key="3">
    <citation type="submission" date="2023-06" db="EMBL/GenBank/DDBJ databases">
        <title>Probiogenomic evaluation and L lactic producing Weizmannia coaggulans BKMTCR2-2 from tree bark.</title>
        <authorList>
            <person name="Mahittikon J."/>
            <person name="Tanasupawat S."/>
        </authorList>
    </citation>
    <scope>NUCLEOTIDE SEQUENCE</scope>
    <source>
        <strain evidence="3">BKMTCR2-2</strain>
    </source>
</reference>
<evidence type="ECO:0000313" key="2">
    <source>
        <dbReference type="EMBL" id="KWZ84709.1"/>
    </source>
</evidence>
<dbReference type="RefSeq" id="WP_017551272.1">
    <property type="nucleotide sequence ID" value="NZ_CP017888.1"/>
</dbReference>
<dbReference type="Proteomes" id="UP001223084">
    <property type="component" value="Unassembled WGS sequence"/>
</dbReference>
<dbReference type="EMBL" id="LRPN01000027">
    <property type="protein sequence ID" value="KWZ84709.1"/>
    <property type="molecule type" value="Genomic_DNA"/>
</dbReference>
<dbReference type="AlphaFoldDB" id="A0A133KYG4"/>
<evidence type="ECO:0000256" key="1">
    <source>
        <dbReference type="SAM" id="Phobius"/>
    </source>
</evidence>
<dbReference type="PATRIC" id="fig|1398.22.peg.801"/>
<keyword evidence="1" id="KW-0472">Membrane</keyword>
<evidence type="ECO:0000313" key="3">
    <source>
        <dbReference type="EMBL" id="MDL5041293.1"/>
    </source>
</evidence>
<evidence type="ECO:0000313" key="4">
    <source>
        <dbReference type="Proteomes" id="UP000070376"/>
    </source>
</evidence>
<protein>
    <submittedName>
        <fullName evidence="3">YtpI family protein</fullName>
    </submittedName>
</protein>
<sequence length="102" mass="11679">MPILAVLILASLCVYVYFKLKYIRSLLAMEKKVFSAKANMALGSFIFLFGVNELFLFHTAVTYAIAAIFIALGLFNIAGGFKRLQFYRPEMQKERNESRRTL</sequence>
<reference evidence="4" key="1">
    <citation type="submission" date="2016-01" db="EMBL/GenBank/DDBJ databases">
        <authorList>
            <person name="Mitreva M."/>
            <person name="Pepin K.H."/>
            <person name="Mihindukulasuriya K.A."/>
            <person name="Fulton R."/>
            <person name="Fronick C."/>
            <person name="O'Laughlin M."/>
            <person name="Miner T."/>
            <person name="Herter B."/>
            <person name="Rosa B.A."/>
            <person name="Cordes M."/>
            <person name="Tomlinson C."/>
            <person name="Wollam A."/>
            <person name="Palsikar V.B."/>
            <person name="Mardis E.R."/>
            <person name="Wilson R.K."/>
        </authorList>
    </citation>
    <scope>NUCLEOTIDE SEQUENCE [LARGE SCALE GENOMIC DNA]</scope>
    <source>
        <strain evidence="4">GED7749B</strain>
    </source>
</reference>
<dbReference type="Proteomes" id="UP000070376">
    <property type="component" value="Unassembled WGS sequence"/>
</dbReference>
<dbReference type="GeneID" id="93259239"/>
<organism evidence="2 4">
    <name type="scientific">Heyndrickxia coagulans</name>
    <name type="common">Weizmannia coagulans</name>
    <dbReference type="NCBI Taxonomy" id="1398"/>
    <lineage>
        <taxon>Bacteria</taxon>
        <taxon>Bacillati</taxon>
        <taxon>Bacillota</taxon>
        <taxon>Bacilli</taxon>
        <taxon>Bacillales</taxon>
        <taxon>Bacillaceae</taxon>
        <taxon>Heyndrickxia</taxon>
    </lineage>
</organism>
<keyword evidence="1" id="KW-0812">Transmembrane</keyword>
<dbReference type="EMBL" id="JASUZX010000001">
    <property type="protein sequence ID" value="MDL5041293.1"/>
    <property type="molecule type" value="Genomic_DNA"/>
</dbReference>
<proteinExistence type="predicted"/>
<comment type="caution">
    <text evidence="2">The sequence shown here is derived from an EMBL/GenBank/DDBJ whole genome shotgun (WGS) entry which is preliminary data.</text>
</comment>
<keyword evidence="1" id="KW-1133">Transmembrane helix</keyword>